<organism evidence="6 7">
    <name type="scientific">Klebsiella oxytoca</name>
    <dbReference type="NCBI Taxonomy" id="571"/>
    <lineage>
        <taxon>Bacteria</taxon>
        <taxon>Pseudomonadati</taxon>
        <taxon>Pseudomonadota</taxon>
        <taxon>Gammaproteobacteria</taxon>
        <taxon>Enterobacterales</taxon>
        <taxon>Enterobacteriaceae</taxon>
        <taxon>Klebsiella/Raoultella group</taxon>
        <taxon>Klebsiella</taxon>
    </lineage>
</organism>
<dbReference type="AlphaFoldDB" id="A0A318FAH4"/>
<evidence type="ECO:0000256" key="4">
    <source>
        <dbReference type="ARBA" id="ARBA00023163"/>
    </source>
</evidence>
<keyword evidence="2" id="KW-0805">Transcription regulation</keyword>
<dbReference type="SUPFAM" id="SSF53850">
    <property type="entry name" value="Periplasmic binding protein-like II"/>
    <property type="match status" value="1"/>
</dbReference>
<evidence type="ECO:0000256" key="2">
    <source>
        <dbReference type="ARBA" id="ARBA00023015"/>
    </source>
</evidence>
<name>A0A318FAH4_KLEOX</name>
<dbReference type="PANTHER" id="PTHR30126:SF98">
    <property type="entry name" value="HTH-TYPE TRANSCRIPTIONAL ACTIVATOR BAUR"/>
    <property type="match status" value="1"/>
</dbReference>
<feature type="domain" description="HTH lysR-type" evidence="5">
    <location>
        <begin position="31"/>
        <end position="88"/>
    </location>
</feature>
<sequence>MRKMCWTLNRLPQILSSFISELNAMLNDATLNIRQLQVFEAVARLESYNRAQQELGISVSAISNAMSQLEGQLGFSLCQRGRGGFALTEKGQHFLQQAIRVLSELNELERQSALLKGEHSGTICISTLDSIETETALSLPVVLRSFSDKFPHVHIKLIIRTPAEQLNGVLNNHIDLAIGSYNSRVHNIISEPLYREQHWLYCSDLHPMFFSRQLDKNLISQCPLVTRSYWNTSDLRRRGFSKGSATVETVDAQLLLILSGKYIGYLPEHYAWPWIKENRLRVLLPNEFGFQSPFSAICKRGRSNELWLKEFRNLLKKNTVARPKWSE</sequence>
<evidence type="ECO:0000256" key="3">
    <source>
        <dbReference type="ARBA" id="ARBA00023125"/>
    </source>
</evidence>
<dbReference type="InterPro" id="IPR036390">
    <property type="entry name" value="WH_DNA-bd_sf"/>
</dbReference>
<comment type="caution">
    <text evidence="6">The sequence shown here is derived from an EMBL/GenBank/DDBJ whole genome shotgun (WGS) entry which is preliminary data.</text>
</comment>
<dbReference type="Proteomes" id="UP000247485">
    <property type="component" value="Unassembled WGS sequence"/>
</dbReference>
<accession>A0A318FAH4</accession>
<reference evidence="6 7" key="1">
    <citation type="submission" date="2018-05" db="EMBL/GenBank/DDBJ databases">
        <title>Freshwater and sediment microbial communities from various areas in North America, analyzing microbe dynamics in response to fracking.</title>
        <authorList>
            <person name="Lamendella R."/>
        </authorList>
    </citation>
    <scope>NUCLEOTIDE SEQUENCE [LARGE SCALE GENOMIC DNA]</scope>
    <source>
        <strain evidence="6 7">67</strain>
    </source>
</reference>
<dbReference type="InterPro" id="IPR036388">
    <property type="entry name" value="WH-like_DNA-bd_sf"/>
</dbReference>
<comment type="similarity">
    <text evidence="1">Belongs to the LysR transcriptional regulatory family.</text>
</comment>
<dbReference type="PANTHER" id="PTHR30126">
    <property type="entry name" value="HTH-TYPE TRANSCRIPTIONAL REGULATOR"/>
    <property type="match status" value="1"/>
</dbReference>
<evidence type="ECO:0000259" key="5">
    <source>
        <dbReference type="PROSITE" id="PS50931"/>
    </source>
</evidence>
<dbReference type="InterPro" id="IPR005119">
    <property type="entry name" value="LysR_subst-bd"/>
</dbReference>
<dbReference type="PROSITE" id="PS50931">
    <property type="entry name" value="HTH_LYSR"/>
    <property type="match status" value="1"/>
</dbReference>
<gene>
    <name evidence="6" type="ORF">DET57_12787</name>
</gene>
<dbReference type="SUPFAM" id="SSF46785">
    <property type="entry name" value="Winged helix' DNA-binding domain"/>
    <property type="match status" value="1"/>
</dbReference>
<dbReference type="InterPro" id="IPR000847">
    <property type="entry name" value="LysR_HTH_N"/>
</dbReference>
<dbReference type="Gene3D" id="1.10.10.10">
    <property type="entry name" value="Winged helix-like DNA-binding domain superfamily/Winged helix DNA-binding domain"/>
    <property type="match status" value="1"/>
</dbReference>
<evidence type="ECO:0000256" key="1">
    <source>
        <dbReference type="ARBA" id="ARBA00009437"/>
    </source>
</evidence>
<evidence type="ECO:0000313" key="6">
    <source>
        <dbReference type="EMBL" id="PXW37101.1"/>
    </source>
</evidence>
<proteinExistence type="inferred from homology"/>
<dbReference type="Pfam" id="PF00126">
    <property type="entry name" value="HTH_1"/>
    <property type="match status" value="1"/>
</dbReference>
<dbReference type="CDD" id="cd05466">
    <property type="entry name" value="PBP2_LTTR_substrate"/>
    <property type="match status" value="1"/>
</dbReference>
<keyword evidence="4" id="KW-0804">Transcription</keyword>
<evidence type="ECO:0000313" key="7">
    <source>
        <dbReference type="Proteomes" id="UP000247485"/>
    </source>
</evidence>
<keyword evidence="3 6" id="KW-0238">DNA-binding</keyword>
<dbReference type="GO" id="GO:0003700">
    <property type="term" value="F:DNA-binding transcription factor activity"/>
    <property type="evidence" value="ECO:0007669"/>
    <property type="project" value="InterPro"/>
</dbReference>
<protein>
    <submittedName>
        <fullName evidence="6">DNA-binding transcriptional LysR family regulator</fullName>
    </submittedName>
</protein>
<dbReference type="GO" id="GO:0000976">
    <property type="term" value="F:transcription cis-regulatory region binding"/>
    <property type="evidence" value="ECO:0007669"/>
    <property type="project" value="TreeGrafter"/>
</dbReference>
<dbReference type="Gene3D" id="3.40.190.290">
    <property type="match status" value="1"/>
</dbReference>
<dbReference type="EMBL" id="QJJG01000027">
    <property type="protein sequence ID" value="PXW37101.1"/>
    <property type="molecule type" value="Genomic_DNA"/>
</dbReference>
<dbReference type="Pfam" id="PF03466">
    <property type="entry name" value="LysR_substrate"/>
    <property type="match status" value="1"/>
</dbReference>